<organism evidence="1 2">
    <name type="scientific">Dermacentor silvarum</name>
    <name type="common">Tick</name>
    <dbReference type="NCBI Taxonomy" id="543639"/>
    <lineage>
        <taxon>Eukaryota</taxon>
        <taxon>Metazoa</taxon>
        <taxon>Ecdysozoa</taxon>
        <taxon>Arthropoda</taxon>
        <taxon>Chelicerata</taxon>
        <taxon>Arachnida</taxon>
        <taxon>Acari</taxon>
        <taxon>Parasitiformes</taxon>
        <taxon>Ixodida</taxon>
        <taxon>Ixodoidea</taxon>
        <taxon>Ixodidae</taxon>
        <taxon>Rhipicephalinae</taxon>
        <taxon>Dermacentor</taxon>
    </lineage>
</organism>
<dbReference type="Proteomes" id="UP000821865">
    <property type="component" value="Chromosome 2"/>
</dbReference>
<comment type="caution">
    <text evidence="1">The sequence shown here is derived from an EMBL/GenBank/DDBJ whole genome shotgun (WGS) entry which is preliminary data.</text>
</comment>
<evidence type="ECO:0000313" key="2">
    <source>
        <dbReference type="Proteomes" id="UP000821865"/>
    </source>
</evidence>
<evidence type="ECO:0000313" key="1">
    <source>
        <dbReference type="EMBL" id="KAH7965083.1"/>
    </source>
</evidence>
<accession>A0ACB8DAQ4</accession>
<dbReference type="EMBL" id="CM023471">
    <property type="protein sequence ID" value="KAH7965083.1"/>
    <property type="molecule type" value="Genomic_DNA"/>
</dbReference>
<sequence length="88" mass="9365">MPRPQSFVKSECSTVASSSGRTRSSSEDGAYSSTSEAELDSDHELDLDAEVDPQKLLGAWLGELDAINLQQLVSAAQHVGVHALGHSR</sequence>
<name>A0ACB8DAQ4_DERSI</name>
<protein>
    <submittedName>
        <fullName evidence="1">Uncharacterized protein</fullName>
    </submittedName>
</protein>
<keyword evidence="2" id="KW-1185">Reference proteome</keyword>
<proteinExistence type="predicted"/>
<gene>
    <name evidence="1" type="ORF">HPB49_003297</name>
</gene>
<reference evidence="1" key="1">
    <citation type="submission" date="2020-05" db="EMBL/GenBank/DDBJ databases">
        <title>Large-scale comparative analyses of tick genomes elucidate their genetic diversity and vector capacities.</title>
        <authorList>
            <person name="Jia N."/>
            <person name="Wang J."/>
            <person name="Shi W."/>
            <person name="Du L."/>
            <person name="Sun Y."/>
            <person name="Zhan W."/>
            <person name="Jiang J."/>
            <person name="Wang Q."/>
            <person name="Zhang B."/>
            <person name="Ji P."/>
            <person name="Sakyi L.B."/>
            <person name="Cui X."/>
            <person name="Yuan T."/>
            <person name="Jiang B."/>
            <person name="Yang W."/>
            <person name="Lam T.T.-Y."/>
            <person name="Chang Q."/>
            <person name="Ding S."/>
            <person name="Wang X."/>
            <person name="Zhu J."/>
            <person name="Ruan X."/>
            <person name="Zhao L."/>
            <person name="Wei J."/>
            <person name="Que T."/>
            <person name="Du C."/>
            <person name="Cheng J."/>
            <person name="Dai P."/>
            <person name="Han X."/>
            <person name="Huang E."/>
            <person name="Gao Y."/>
            <person name="Liu J."/>
            <person name="Shao H."/>
            <person name="Ye R."/>
            <person name="Li L."/>
            <person name="Wei W."/>
            <person name="Wang X."/>
            <person name="Wang C."/>
            <person name="Yang T."/>
            <person name="Huo Q."/>
            <person name="Li W."/>
            <person name="Guo W."/>
            <person name="Chen H."/>
            <person name="Zhou L."/>
            <person name="Ni X."/>
            <person name="Tian J."/>
            <person name="Zhou Y."/>
            <person name="Sheng Y."/>
            <person name="Liu T."/>
            <person name="Pan Y."/>
            <person name="Xia L."/>
            <person name="Li J."/>
            <person name="Zhao F."/>
            <person name="Cao W."/>
        </authorList>
    </citation>
    <scope>NUCLEOTIDE SEQUENCE</scope>
    <source>
        <strain evidence="1">Dsil-2018</strain>
    </source>
</reference>